<comment type="function">
    <text evidence="8">Plays an important role in the de novo pathway of purine nucleotide biosynthesis. Catalyzes the first committed step in the biosynthesis of AMP from IMP.</text>
</comment>
<feature type="binding site" evidence="8">
    <location>
        <position position="44"/>
    </location>
    <ligand>
        <name>Mg(2+)</name>
        <dbReference type="ChEBI" id="CHEBI:18420"/>
    </ligand>
</feature>
<keyword evidence="7 8" id="KW-0342">GTP-binding</keyword>
<evidence type="ECO:0000256" key="2">
    <source>
        <dbReference type="ARBA" id="ARBA00022598"/>
    </source>
</evidence>
<dbReference type="Gene3D" id="1.10.300.10">
    <property type="entry name" value="Adenylosuccinate Synthetase, subunit A, domain 2"/>
    <property type="match status" value="1"/>
</dbReference>
<dbReference type="InterPro" id="IPR042110">
    <property type="entry name" value="Adenylosuccinate_synth_dom2"/>
</dbReference>
<keyword evidence="5 8" id="KW-0658">Purine biosynthesis</keyword>
<reference evidence="10" key="1">
    <citation type="journal article" date="2020" name="mSystems">
        <title>Genome- and Community-Level Interaction Insights into Carbon Utilization and Element Cycling Functions of Hydrothermarchaeota in Hydrothermal Sediment.</title>
        <authorList>
            <person name="Zhou Z."/>
            <person name="Liu Y."/>
            <person name="Xu W."/>
            <person name="Pan J."/>
            <person name="Luo Z.H."/>
            <person name="Li M."/>
        </authorList>
    </citation>
    <scope>NUCLEOTIDE SEQUENCE [LARGE SCALE GENOMIC DNA]</scope>
    <source>
        <strain evidence="10">SpSt-81</strain>
    </source>
</reference>
<dbReference type="FunFam" id="3.90.170.10:FF:000001">
    <property type="entry name" value="Adenylosuccinate synthetase"/>
    <property type="match status" value="1"/>
</dbReference>
<dbReference type="CDD" id="cd03108">
    <property type="entry name" value="AdSS"/>
    <property type="match status" value="1"/>
</dbReference>
<keyword evidence="3 8" id="KW-0479">Metal-binding</keyword>
<dbReference type="InterPro" id="IPR018220">
    <property type="entry name" value="Adenylosuccin_syn_GTP-bd"/>
</dbReference>
<feature type="binding site" evidence="8">
    <location>
        <position position="17"/>
    </location>
    <ligand>
        <name>Mg(2+)</name>
        <dbReference type="ChEBI" id="CHEBI:18420"/>
    </ligand>
</feature>
<dbReference type="NCBIfam" id="TIGR00184">
    <property type="entry name" value="purA"/>
    <property type="match status" value="1"/>
</dbReference>
<dbReference type="InterPro" id="IPR027417">
    <property type="entry name" value="P-loop_NTPase"/>
</dbReference>
<keyword evidence="4 8" id="KW-0547">Nucleotide-binding</keyword>
<dbReference type="InterPro" id="IPR042111">
    <property type="entry name" value="Adenylosuccinate_synth_dom3"/>
</dbReference>
<dbReference type="GO" id="GO:0004019">
    <property type="term" value="F:adenylosuccinate synthase activity"/>
    <property type="evidence" value="ECO:0007669"/>
    <property type="project" value="UniProtKB-UniRule"/>
</dbReference>
<dbReference type="SUPFAM" id="SSF52540">
    <property type="entry name" value="P-loop containing nucleoside triphosphate hydrolases"/>
    <property type="match status" value="1"/>
</dbReference>
<comment type="cofactor">
    <cofactor evidence="8">
        <name>Mg(2+)</name>
        <dbReference type="ChEBI" id="CHEBI:18420"/>
    </cofactor>
    <text evidence="8">Binds 1 Mg(2+) ion per subunit.</text>
</comment>
<evidence type="ECO:0000256" key="9">
    <source>
        <dbReference type="RuleBase" id="RU000520"/>
    </source>
</evidence>
<feature type="binding site" description="in other chain" evidence="8">
    <location>
        <position position="228"/>
    </location>
    <ligand>
        <name>IMP</name>
        <dbReference type="ChEBI" id="CHEBI:58053"/>
        <note>ligand shared between dimeric partners</note>
    </ligand>
</feature>
<dbReference type="InterPro" id="IPR001114">
    <property type="entry name" value="Adenylosuccinate_synthetase"/>
</dbReference>
<keyword evidence="8" id="KW-0963">Cytoplasm</keyword>
<feature type="binding site" evidence="8">
    <location>
        <begin position="303"/>
        <end position="309"/>
    </location>
    <ligand>
        <name>substrate</name>
    </ligand>
</feature>
<dbReference type="EMBL" id="DTIN01000034">
    <property type="protein sequence ID" value="HFX14133.1"/>
    <property type="molecule type" value="Genomic_DNA"/>
</dbReference>
<proteinExistence type="inferred from homology"/>
<keyword evidence="6 8" id="KW-0460">Magnesium</keyword>
<dbReference type="GO" id="GO:0046040">
    <property type="term" value="P:IMP metabolic process"/>
    <property type="evidence" value="ECO:0007669"/>
    <property type="project" value="TreeGrafter"/>
</dbReference>
<feature type="binding site" description="in other chain" evidence="8">
    <location>
        <begin position="42"/>
        <end position="45"/>
    </location>
    <ligand>
        <name>IMP</name>
        <dbReference type="ChEBI" id="CHEBI:58053"/>
        <note>ligand shared between dimeric partners</note>
    </ligand>
</feature>
<dbReference type="HAMAP" id="MF_00011">
    <property type="entry name" value="Adenylosucc_synth"/>
    <property type="match status" value="1"/>
</dbReference>
<dbReference type="GO" id="GO:0005737">
    <property type="term" value="C:cytoplasm"/>
    <property type="evidence" value="ECO:0007669"/>
    <property type="project" value="UniProtKB-SubCell"/>
</dbReference>
<dbReference type="SMART" id="SM00788">
    <property type="entry name" value="Adenylsucc_synt"/>
    <property type="match status" value="1"/>
</dbReference>
<name>A0A7C3MKC5_DICTH</name>
<organism evidence="10">
    <name type="scientific">Dictyoglomus thermophilum</name>
    <dbReference type="NCBI Taxonomy" id="14"/>
    <lineage>
        <taxon>Bacteria</taxon>
        <taxon>Pseudomonadati</taxon>
        <taxon>Dictyoglomota</taxon>
        <taxon>Dictyoglomia</taxon>
        <taxon>Dictyoglomales</taxon>
        <taxon>Dictyoglomaceae</taxon>
        <taxon>Dictyoglomus</taxon>
    </lineage>
</organism>
<comment type="subunit">
    <text evidence="1 8">Homodimer.</text>
</comment>
<dbReference type="PROSITE" id="PS01266">
    <property type="entry name" value="ADENYLOSUCCIN_SYN_1"/>
    <property type="match status" value="1"/>
</dbReference>
<evidence type="ECO:0000256" key="3">
    <source>
        <dbReference type="ARBA" id="ARBA00022723"/>
    </source>
</evidence>
<sequence length="434" mass="48726">MNKEFNTIVVIGSQWGDEGKGKIIDIISQNADAVVRFNGGNNAGHTVIVKNKTFKFRLLPSGIVSEKVINIIATGVIVNLPALVEEIEELEKNGIKIKNLYISDRSPLVLPYHPILDKFFEEKREKSKIGTTARGIGPAYSDYIARDSLRIGDLLDKEYFRERITQIYDFKSKILSEESLGYKIEEIYNSQIEAIEKLSQKGVIITDTSKLINDLIDSGKKVLFEAAQGTLLDIYYGTYPYVTSSFTIAGGVCVGAGIGPQKIKKIIGVIKGYTSRVGEGPFPSEIHDSIAEYIREKGQEYGTVTRRPRRVGWLDLVALRYAKRINNFTSIAITKLDVLSGLEKLKIVVGYRYKGKLIDEFPSSLNVLKDCEPIFEEIPGWKENLLGILDISKLPQNTIKYLEMIEKELDTKIEIIGTGPERNDIIIVKDPWEL</sequence>
<feature type="binding site" evidence="8">
    <location>
        <begin position="44"/>
        <end position="46"/>
    </location>
    <ligand>
        <name>GTP</name>
        <dbReference type="ChEBI" id="CHEBI:37565"/>
    </ligand>
</feature>
<feature type="active site" description="Proton acceptor" evidence="8">
    <location>
        <position position="17"/>
    </location>
</feature>
<comment type="caution">
    <text evidence="10">The sequence shown here is derived from an EMBL/GenBank/DDBJ whole genome shotgun (WGS) entry which is preliminary data.</text>
</comment>
<dbReference type="EC" id="6.3.4.4" evidence="8 9"/>
<dbReference type="UniPathway" id="UPA00075">
    <property type="reaction ID" value="UER00335"/>
</dbReference>
<feature type="binding site" evidence="8">
    <location>
        <position position="146"/>
    </location>
    <ligand>
        <name>IMP</name>
        <dbReference type="ChEBI" id="CHEBI:58053"/>
        <note>ligand shared between dimeric partners</note>
    </ligand>
</feature>
<evidence type="ECO:0000256" key="7">
    <source>
        <dbReference type="ARBA" id="ARBA00023134"/>
    </source>
</evidence>
<accession>A0A7C3MKC5</accession>
<dbReference type="PANTHER" id="PTHR11846">
    <property type="entry name" value="ADENYLOSUCCINATE SYNTHETASE"/>
    <property type="match status" value="1"/>
</dbReference>
<evidence type="ECO:0000256" key="1">
    <source>
        <dbReference type="ARBA" id="ARBA00011738"/>
    </source>
</evidence>
<comment type="subcellular location">
    <subcellularLocation>
        <location evidence="8">Cytoplasm</location>
    </subcellularLocation>
</comment>
<evidence type="ECO:0000256" key="6">
    <source>
        <dbReference type="ARBA" id="ARBA00022842"/>
    </source>
</evidence>
<feature type="binding site" evidence="8">
    <location>
        <begin position="16"/>
        <end position="22"/>
    </location>
    <ligand>
        <name>GTP</name>
        <dbReference type="ChEBI" id="CHEBI:37565"/>
    </ligand>
</feature>
<dbReference type="InterPro" id="IPR042109">
    <property type="entry name" value="Adenylosuccinate_synth_dom1"/>
</dbReference>
<feature type="active site" description="Proton donor" evidence="8">
    <location>
        <position position="45"/>
    </location>
</feature>
<dbReference type="GO" id="GO:0000287">
    <property type="term" value="F:magnesium ion binding"/>
    <property type="evidence" value="ECO:0007669"/>
    <property type="project" value="UniProtKB-UniRule"/>
</dbReference>
<feature type="binding site" description="in other chain" evidence="8">
    <location>
        <position position="243"/>
    </location>
    <ligand>
        <name>IMP</name>
        <dbReference type="ChEBI" id="CHEBI:58053"/>
        <note>ligand shared between dimeric partners</note>
    </ligand>
</feature>
<dbReference type="PANTHER" id="PTHR11846:SF0">
    <property type="entry name" value="ADENYLOSUCCINATE SYNTHETASE"/>
    <property type="match status" value="1"/>
</dbReference>
<feature type="binding site" evidence="8">
    <location>
        <begin position="417"/>
        <end position="419"/>
    </location>
    <ligand>
        <name>GTP</name>
        <dbReference type="ChEBI" id="CHEBI:37565"/>
    </ligand>
</feature>
<keyword evidence="2 8" id="KW-0436">Ligase</keyword>
<feature type="binding site" description="in other chain" evidence="8">
    <location>
        <position position="132"/>
    </location>
    <ligand>
        <name>IMP</name>
        <dbReference type="ChEBI" id="CHEBI:58053"/>
        <note>ligand shared between dimeric partners</note>
    </ligand>
</feature>
<dbReference type="FunFam" id="1.10.300.10:FF:000001">
    <property type="entry name" value="Adenylosuccinate synthetase"/>
    <property type="match status" value="1"/>
</dbReference>
<dbReference type="Gene3D" id="3.40.440.10">
    <property type="entry name" value="Adenylosuccinate Synthetase, subunit A, domain 1"/>
    <property type="match status" value="1"/>
</dbReference>
<evidence type="ECO:0000256" key="5">
    <source>
        <dbReference type="ARBA" id="ARBA00022755"/>
    </source>
</evidence>
<evidence type="ECO:0000313" key="10">
    <source>
        <dbReference type="EMBL" id="HFX14133.1"/>
    </source>
</evidence>
<gene>
    <name evidence="8" type="primary">purA</name>
    <name evidence="10" type="ORF">ENW00_08325</name>
</gene>
<feature type="binding site" description="in other chain" evidence="8">
    <location>
        <position position="307"/>
    </location>
    <ligand>
        <name>IMP</name>
        <dbReference type="ChEBI" id="CHEBI:58053"/>
        <note>ligand shared between dimeric partners</note>
    </ligand>
</feature>
<dbReference type="NCBIfam" id="NF002223">
    <property type="entry name" value="PRK01117.1"/>
    <property type="match status" value="1"/>
</dbReference>
<evidence type="ECO:0000256" key="4">
    <source>
        <dbReference type="ARBA" id="ARBA00022741"/>
    </source>
</evidence>
<comment type="catalytic activity">
    <reaction evidence="8 9">
        <text>IMP + L-aspartate + GTP = N(6)-(1,2-dicarboxyethyl)-AMP + GDP + phosphate + 2 H(+)</text>
        <dbReference type="Rhea" id="RHEA:15753"/>
        <dbReference type="ChEBI" id="CHEBI:15378"/>
        <dbReference type="ChEBI" id="CHEBI:29991"/>
        <dbReference type="ChEBI" id="CHEBI:37565"/>
        <dbReference type="ChEBI" id="CHEBI:43474"/>
        <dbReference type="ChEBI" id="CHEBI:57567"/>
        <dbReference type="ChEBI" id="CHEBI:58053"/>
        <dbReference type="ChEBI" id="CHEBI:58189"/>
        <dbReference type="EC" id="6.3.4.4"/>
    </reaction>
</comment>
<dbReference type="Gene3D" id="3.90.170.10">
    <property type="entry name" value="Adenylosuccinate Synthetase, subunit A, domain 3"/>
    <property type="match status" value="1"/>
</dbReference>
<dbReference type="GO" id="GO:0005525">
    <property type="term" value="F:GTP binding"/>
    <property type="evidence" value="ECO:0007669"/>
    <property type="project" value="UniProtKB-UniRule"/>
</dbReference>
<protein>
    <recommendedName>
        <fullName evidence="8 9">Adenylosuccinate synthetase</fullName>
        <shortName evidence="8">AMPSase</shortName>
        <shortName evidence="8">AdSS</shortName>
        <ecNumber evidence="8 9">6.3.4.4</ecNumber>
    </recommendedName>
    <alternativeName>
        <fullName evidence="8">IMP--aspartate ligase</fullName>
    </alternativeName>
</protein>
<feature type="binding site" description="in other chain" evidence="8">
    <location>
        <begin position="17"/>
        <end position="20"/>
    </location>
    <ligand>
        <name>IMP</name>
        <dbReference type="ChEBI" id="CHEBI:58053"/>
        <note>ligand shared between dimeric partners</note>
    </ligand>
</feature>
<dbReference type="Pfam" id="PF00709">
    <property type="entry name" value="Adenylsucc_synt"/>
    <property type="match status" value="1"/>
</dbReference>
<dbReference type="AlphaFoldDB" id="A0A7C3MKC5"/>
<evidence type="ECO:0000256" key="8">
    <source>
        <dbReference type="HAMAP-Rule" id="MF_00011"/>
    </source>
</evidence>
<feature type="binding site" evidence="8">
    <location>
        <begin position="335"/>
        <end position="337"/>
    </location>
    <ligand>
        <name>GTP</name>
        <dbReference type="ChEBI" id="CHEBI:37565"/>
    </ligand>
</feature>
<feature type="binding site" evidence="8">
    <location>
        <position position="309"/>
    </location>
    <ligand>
        <name>GTP</name>
        <dbReference type="ChEBI" id="CHEBI:37565"/>
    </ligand>
</feature>
<comment type="similarity">
    <text evidence="8 9">Belongs to the adenylosuccinate synthetase family.</text>
</comment>
<comment type="pathway">
    <text evidence="8 9">Purine metabolism; AMP biosynthesis via de novo pathway; AMP from IMP: step 1/2.</text>
</comment>
<dbReference type="GO" id="GO:0044208">
    <property type="term" value="P:'de novo' AMP biosynthetic process"/>
    <property type="evidence" value="ECO:0007669"/>
    <property type="project" value="UniProtKB-UniRule"/>
</dbReference>